<feature type="domain" description="Histidine kinase" evidence="10">
    <location>
        <begin position="260"/>
        <end position="474"/>
    </location>
</feature>
<dbReference type="Gene3D" id="6.10.340.10">
    <property type="match status" value="1"/>
</dbReference>
<evidence type="ECO:0000313" key="13">
    <source>
        <dbReference type="Proteomes" id="UP000809621"/>
    </source>
</evidence>
<evidence type="ECO:0000256" key="4">
    <source>
        <dbReference type="ARBA" id="ARBA00022553"/>
    </source>
</evidence>
<feature type="transmembrane region" description="Helical" evidence="9">
    <location>
        <begin position="180"/>
        <end position="199"/>
    </location>
</feature>
<evidence type="ECO:0000256" key="8">
    <source>
        <dbReference type="SAM" id="MobiDB-lite"/>
    </source>
</evidence>
<evidence type="ECO:0000259" key="11">
    <source>
        <dbReference type="PROSITE" id="PS50885"/>
    </source>
</evidence>
<evidence type="ECO:0000256" key="5">
    <source>
        <dbReference type="ARBA" id="ARBA00022679"/>
    </source>
</evidence>
<dbReference type="InterPro" id="IPR005467">
    <property type="entry name" value="His_kinase_dom"/>
</dbReference>
<keyword evidence="9" id="KW-0812">Transmembrane</keyword>
<dbReference type="Gene3D" id="1.10.287.130">
    <property type="match status" value="1"/>
</dbReference>
<dbReference type="SMART" id="SM00304">
    <property type="entry name" value="HAMP"/>
    <property type="match status" value="1"/>
</dbReference>
<dbReference type="EC" id="2.7.13.3" evidence="3"/>
<dbReference type="SMART" id="SM00387">
    <property type="entry name" value="HATPase_c"/>
    <property type="match status" value="1"/>
</dbReference>
<keyword evidence="5" id="KW-0808">Transferase</keyword>
<protein>
    <recommendedName>
        <fullName evidence="3">histidine kinase</fullName>
        <ecNumber evidence="3">2.7.13.3</ecNumber>
    </recommendedName>
</protein>
<feature type="domain" description="HAMP" evidence="11">
    <location>
        <begin position="200"/>
        <end position="252"/>
    </location>
</feature>
<dbReference type="RefSeq" id="WP_205157116.1">
    <property type="nucleotide sequence ID" value="NZ_JAFEUM010000001.1"/>
</dbReference>
<dbReference type="Proteomes" id="UP000809621">
    <property type="component" value="Unassembled WGS sequence"/>
</dbReference>
<evidence type="ECO:0000256" key="7">
    <source>
        <dbReference type="ARBA" id="ARBA00023012"/>
    </source>
</evidence>
<dbReference type="PROSITE" id="PS50109">
    <property type="entry name" value="HIS_KIN"/>
    <property type="match status" value="1"/>
</dbReference>
<dbReference type="CDD" id="cd00082">
    <property type="entry name" value="HisKA"/>
    <property type="match status" value="1"/>
</dbReference>
<evidence type="ECO:0000313" key="12">
    <source>
        <dbReference type="EMBL" id="MBM7035523.1"/>
    </source>
</evidence>
<dbReference type="PROSITE" id="PS50885">
    <property type="entry name" value="HAMP"/>
    <property type="match status" value="1"/>
</dbReference>
<dbReference type="InterPro" id="IPR036890">
    <property type="entry name" value="HATPase_C_sf"/>
</dbReference>
<dbReference type="PANTHER" id="PTHR45453">
    <property type="entry name" value="PHOSPHATE REGULON SENSOR PROTEIN PHOR"/>
    <property type="match status" value="1"/>
</dbReference>
<dbReference type="InterPro" id="IPR036097">
    <property type="entry name" value="HisK_dim/P_sf"/>
</dbReference>
<dbReference type="InterPro" id="IPR050351">
    <property type="entry name" value="BphY/WalK/GraS-like"/>
</dbReference>
<dbReference type="InterPro" id="IPR003660">
    <property type="entry name" value="HAMP_dom"/>
</dbReference>
<accession>A0ABS2HD66</accession>
<name>A0ABS2HD66_9VIBR</name>
<keyword evidence="4" id="KW-0597">Phosphoprotein</keyword>
<dbReference type="InterPro" id="IPR003594">
    <property type="entry name" value="HATPase_dom"/>
</dbReference>
<keyword evidence="9" id="KW-1133">Transmembrane helix</keyword>
<comment type="caution">
    <text evidence="12">The sequence shown here is derived from an EMBL/GenBank/DDBJ whole genome shotgun (WGS) entry which is preliminary data.</text>
</comment>
<dbReference type="SUPFAM" id="SSF47384">
    <property type="entry name" value="Homodimeric domain of signal transducing histidine kinase"/>
    <property type="match status" value="1"/>
</dbReference>
<keyword evidence="7" id="KW-0902">Two-component regulatory system</keyword>
<dbReference type="Pfam" id="PF00512">
    <property type="entry name" value="HisKA"/>
    <property type="match status" value="1"/>
</dbReference>
<dbReference type="SUPFAM" id="SSF158472">
    <property type="entry name" value="HAMP domain-like"/>
    <property type="match status" value="1"/>
</dbReference>
<keyword evidence="9" id="KW-0472">Membrane</keyword>
<evidence type="ECO:0000259" key="10">
    <source>
        <dbReference type="PROSITE" id="PS50109"/>
    </source>
</evidence>
<comment type="subcellular location">
    <subcellularLocation>
        <location evidence="2">Membrane</location>
    </subcellularLocation>
</comment>
<dbReference type="Gene3D" id="3.30.565.10">
    <property type="entry name" value="Histidine kinase-like ATPase, C-terminal domain"/>
    <property type="match status" value="1"/>
</dbReference>
<evidence type="ECO:0000256" key="6">
    <source>
        <dbReference type="ARBA" id="ARBA00022777"/>
    </source>
</evidence>
<dbReference type="CDD" id="cd06225">
    <property type="entry name" value="HAMP"/>
    <property type="match status" value="1"/>
</dbReference>
<keyword evidence="13" id="KW-1185">Reference proteome</keyword>
<proteinExistence type="predicted"/>
<dbReference type="InterPro" id="IPR004358">
    <property type="entry name" value="Sig_transdc_His_kin-like_C"/>
</dbReference>
<dbReference type="EMBL" id="JAFEUM010000001">
    <property type="protein sequence ID" value="MBM7035523.1"/>
    <property type="molecule type" value="Genomic_DNA"/>
</dbReference>
<sequence>MRMPIFVKLFTSFVLVSLILIVGAVALSNYSFQKGFQNYLNQTEQQRVQELSSLVAEVYSDETQWNTLSSNPSLWAEMFRELGETPPDRMRPRRGEPKPERAIEGDPPITVGPFGERTFLQDIEGQWVVGHQPPLSADAQFFYTDVIHNQQLVGHLVLLQQDLMSGPLVESFKNQQSKNLFWIIAAAGLVCLVVTLILVKHFLSPLTQLKEGSKALAKGDYNYPIAIKTNDELQDLAENFRSLRVQLKQQKASREQWISDISHELRTPIAVLRAESEAILDGIRKPELRYIESMHRQIMVLAALVDDLYQLIKSDSGQFDMQFHNFSFSQLMEQSIEQFELRAKQHSVSINTRITPKLFIEGDKTALSQVLMNLFENSLRYTDAPGHIQVELYETVEGIELHWQDSSPGVECEHRQKIFERLYRIDKSRSREFGGSGLGLSICKSIIELHQGNIRAEQSTLGGLCIIIQLPNGGA</sequence>
<dbReference type="PANTHER" id="PTHR45453:SF1">
    <property type="entry name" value="PHOSPHATE REGULON SENSOR PROTEIN PHOR"/>
    <property type="match status" value="1"/>
</dbReference>
<dbReference type="PRINTS" id="PR00344">
    <property type="entry name" value="BCTRLSENSOR"/>
</dbReference>
<feature type="compositionally biased region" description="Basic and acidic residues" evidence="8">
    <location>
        <begin position="84"/>
        <end position="104"/>
    </location>
</feature>
<comment type="catalytic activity">
    <reaction evidence="1">
        <text>ATP + protein L-histidine = ADP + protein N-phospho-L-histidine.</text>
        <dbReference type="EC" id="2.7.13.3"/>
    </reaction>
</comment>
<evidence type="ECO:0000256" key="9">
    <source>
        <dbReference type="SAM" id="Phobius"/>
    </source>
</evidence>
<gene>
    <name evidence="12" type="ORF">JQC93_03805</name>
</gene>
<dbReference type="Pfam" id="PF02518">
    <property type="entry name" value="HATPase_c"/>
    <property type="match status" value="1"/>
</dbReference>
<dbReference type="SMART" id="SM00388">
    <property type="entry name" value="HisKA"/>
    <property type="match status" value="1"/>
</dbReference>
<dbReference type="Pfam" id="PF00672">
    <property type="entry name" value="HAMP"/>
    <property type="match status" value="1"/>
</dbReference>
<organism evidence="12 13">
    <name type="scientific">Vibrio ulleungensis</name>
    <dbReference type="NCBI Taxonomy" id="2807619"/>
    <lineage>
        <taxon>Bacteria</taxon>
        <taxon>Pseudomonadati</taxon>
        <taxon>Pseudomonadota</taxon>
        <taxon>Gammaproteobacteria</taxon>
        <taxon>Vibrionales</taxon>
        <taxon>Vibrionaceae</taxon>
        <taxon>Vibrio</taxon>
    </lineage>
</organism>
<evidence type="ECO:0000256" key="2">
    <source>
        <dbReference type="ARBA" id="ARBA00004370"/>
    </source>
</evidence>
<evidence type="ECO:0000256" key="3">
    <source>
        <dbReference type="ARBA" id="ARBA00012438"/>
    </source>
</evidence>
<feature type="region of interest" description="Disordered" evidence="8">
    <location>
        <begin position="84"/>
        <end position="107"/>
    </location>
</feature>
<reference evidence="12 13" key="1">
    <citation type="submission" date="2021-02" db="EMBL/GenBank/DDBJ databases">
        <authorList>
            <person name="Park J.-S."/>
        </authorList>
    </citation>
    <scope>NUCLEOTIDE SEQUENCE [LARGE SCALE GENOMIC DNA]</scope>
    <source>
        <strain evidence="12 13">188UL20-2</strain>
    </source>
</reference>
<evidence type="ECO:0000256" key="1">
    <source>
        <dbReference type="ARBA" id="ARBA00000085"/>
    </source>
</evidence>
<dbReference type="InterPro" id="IPR003661">
    <property type="entry name" value="HisK_dim/P_dom"/>
</dbReference>
<keyword evidence="6" id="KW-0418">Kinase</keyword>
<dbReference type="SUPFAM" id="SSF55874">
    <property type="entry name" value="ATPase domain of HSP90 chaperone/DNA topoisomerase II/histidine kinase"/>
    <property type="match status" value="1"/>
</dbReference>